<dbReference type="Pfam" id="PF11162">
    <property type="entry name" value="DUF2946"/>
    <property type="match status" value="1"/>
</dbReference>
<dbReference type="Proteomes" id="UP001595776">
    <property type="component" value="Unassembled WGS sequence"/>
</dbReference>
<name>A0ABV8UBI5_9PROT</name>
<sequence>MLRKFRKDGAAWDIALVAVLLNVFLQLGCCMAPASAADGLSLSDPLSWCSIDKTDASASSQADSGESHTADCSDCRQCTGQPAVMAADLDRVVLVAVPNDPVTITPVIAPTRSLVVVPYEGRGPPTTLRT</sequence>
<comment type="caution">
    <text evidence="1">The sequence shown here is derived from an EMBL/GenBank/DDBJ whole genome shotgun (WGS) entry which is preliminary data.</text>
</comment>
<proteinExistence type="predicted"/>
<organism evidence="1 2">
    <name type="scientific">Kordiimonas lipolytica</name>
    <dbReference type="NCBI Taxonomy" id="1662421"/>
    <lineage>
        <taxon>Bacteria</taxon>
        <taxon>Pseudomonadati</taxon>
        <taxon>Pseudomonadota</taxon>
        <taxon>Alphaproteobacteria</taxon>
        <taxon>Kordiimonadales</taxon>
        <taxon>Kordiimonadaceae</taxon>
        <taxon>Kordiimonas</taxon>
    </lineage>
</organism>
<dbReference type="RefSeq" id="WP_068148827.1">
    <property type="nucleotide sequence ID" value="NZ_JBHSCR010000013.1"/>
</dbReference>
<protein>
    <submittedName>
        <fullName evidence="1">DUF2946 family protein</fullName>
    </submittedName>
</protein>
<evidence type="ECO:0000313" key="1">
    <source>
        <dbReference type="EMBL" id="MFC4348549.1"/>
    </source>
</evidence>
<dbReference type="InterPro" id="IPR021333">
    <property type="entry name" value="DUF2946"/>
</dbReference>
<evidence type="ECO:0000313" key="2">
    <source>
        <dbReference type="Proteomes" id="UP001595776"/>
    </source>
</evidence>
<accession>A0ABV8UBI5</accession>
<reference evidence="2" key="1">
    <citation type="journal article" date="2019" name="Int. J. Syst. Evol. Microbiol.">
        <title>The Global Catalogue of Microorganisms (GCM) 10K type strain sequencing project: providing services to taxonomists for standard genome sequencing and annotation.</title>
        <authorList>
            <consortium name="The Broad Institute Genomics Platform"/>
            <consortium name="The Broad Institute Genome Sequencing Center for Infectious Disease"/>
            <person name="Wu L."/>
            <person name="Ma J."/>
        </authorList>
    </citation>
    <scope>NUCLEOTIDE SEQUENCE [LARGE SCALE GENOMIC DNA]</scope>
    <source>
        <strain evidence="2">CGMCC 1.15304</strain>
    </source>
</reference>
<gene>
    <name evidence="1" type="ORF">ACFO5Q_11915</name>
</gene>
<keyword evidence="2" id="KW-1185">Reference proteome</keyword>
<dbReference type="EMBL" id="JBHSCR010000013">
    <property type="protein sequence ID" value="MFC4348549.1"/>
    <property type="molecule type" value="Genomic_DNA"/>
</dbReference>